<dbReference type="SUPFAM" id="SSF81296">
    <property type="entry name" value="E set domains"/>
    <property type="match status" value="1"/>
</dbReference>
<protein>
    <submittedName>
        <fullName evidence="2">Uncharacterized protein</fullName>
    </submittedName>
</protein>
<feature type="transmembrane region" description="Helical" evidence="1">
    <location>
        <begin position="98"/>
        <end position="117"/>
    </location>
</feature>
<sequence>MSRTLNLIYAFLVFWATLFLYQAIFPALFALLVFLGGLFLIDHLGKYCCFFSFTGAGKQVVEVVFSGFGGIVLFCLVFLPVEFIISEVKYITPKLPDCLSLGVLLFFVLIFSFFPWKKFYRKKLFYFSFLFFLLLAGTVALKYKSEKLEREYLPKIYSLSPRKVIQAQIITVKGANFGPVWKKGKLVYGEEDKEIVIKDWSERMILAEQPVPSSFGKFQLTVLRSDGVRSNPLDFEIINPDTLLKQ</sequence>
<evidence type="ECO:0000313" key="3">
    <source>
        <dbReference type="Proteomes" id="UP000230447"/>
    </source>
</evidence>
<keyword evidence="1" id="KW-1133">Transmembrane helix</keyword>
<name>A0A2G9ZF72_9BACT</name>
<reference evidence="2 3" key="1">
    <citation type="submission" date="2017-09" db="EMBL/GenBank/DDBJ databases">
        <title>Depth-based differentiation of microbial function through sediment-hosted aquifers and enrichment of novel symbionts in the deep terrestrial subsurface.</title>
        <authorList>
            <person name="Probst A.J."/>
            <person name="Ladd B."/>
            <person name="Jarett J.K."/>
            <person name="Geller-Mcgrath D.E."/>
            <person name="Sieber C.M."/>
            <person name="Emerson J.B."/>
            <person name="Anantharaman K."/>
            <person name="Thomas B.C."/>
            <person name="Malmstrom R."/>
            <person name="Stieglmeier M."/>
            <person name="Klingl A."/>
            <person name="Woyke T."/>
            <person name="Ryan C.M."/>
            <person name="Banfield J.F."/>
        </authorList>
    </citation>
    <scope>NUCLEOTIDE SEQUENCE [LARGE SCALE GENOMIC DNA]</scope>
    <source>
        <strain evidence="2">CG23_combo_of_CG06-09_8_20_14_all_37_87_8</strain>
    </source>
</reference>
<dbReference type="Proteomes" id="UP000230447">
    <property type="component" value="Unassembled WGS sequence"/>
</dbReference>
<accession>A0A2G9ZF72</accession>
<evidence type="ECO:0000313" key="2">
    <source>
        <dbReference type="EMBL" id="PIP31829.1"/>
    </source>
</evidence>
<feature type="transmembrane region" description="Helical" evidence="1">
    <location>
        <begin position="123"/>
        <end position="141"/>
    </location>
</feature>
<proteinExistence type="predicted"/>
<organism evidence="2 3">
    <name type="scientific">bacterium (Candidatus Gribaldobacteria) CG23_combo_of_CG06-09_8_20_14_all_37_87_8</name>
    <dbReference type="NCBI Taxonomy" id="2014278"/>
    <lineage>
        <taxon>Bacteria</taxon>
        <taxon>Candidatus Gribaldobacteria</taxon>
    </lineage>
</organism>
<comment type="caution">
    <text evidence="2">The sequence shown here is derived from an EMBL/GenBank/DDBJ whole genome shotgun (WGS) entry which is preliminary data.</text>
</comment>
<dbReference type="EMBL" id="PCSB01000029">
    <property type="protein sequence ID" value="PIP31829.1"/>
    <property type="molecule type" value="Genomic_DNA"/>
</dbReference>
<dbReference type="InterPro" id="IPR014756">
    <property type="entry name" value="Ig_E-set"/>
</dbReference>
<keyword evidence="1" id="KW-0812">Transmembrane</keyword>
<gene>
    <name evidence="2" type="ORF">COX24_01385</name>
</gene>
<feature type="transmembrane region" description="Helical" evidence="1">
    <location>
        <begin position="60"/>
        <end position="86"/>
    </location>
</feature>
<dbReference type="AlphaFoldDB" id="A0A2G9ZF72"/>
<feature type="transmembrane region" description="Helical" evidence="1">
    <location>
        <begin position="7"/>
        <end position="40"/>
    </location>
</feature>
<evidence type="ECO:0000256" key="1">
    <source>
        <dbReference type="SAM" id="Phobius"/>
    </source>
</evidence>
<keyword evidence="1" id="KW-0472">Membrane</keyword>
<dbReference type="InterPro" id="IPR013783">
    <property type="entry name" value="Ig-like_fold"/>
</dbReference>
<dbReference type="Gene3D" id="2.60.40.10">
    <property type="entry name" value="Immunoglobulins"/>
    <property type="match status" value="1"/>
</dbReference>